<name>A0ACC1IV69_9FUNG</name>
<gene>
    <name evidence="1" type="ORF">LPJ66_000752</name>
</gene>
<accession>A0ACC1IV69</accession>
<organism evidence="1 2">
    <name type="scientific">Kickxella alabastrina</name>
    <dbReference type="NCBI Taxonomy" id="61397"/>
    <lineage>
        <taxon>Eukaryota</taxon>
        <taxon>Fungi</taxon>
        <taxon>Fungi incertae sedis</taxon>
        <taxon>Zoopagomycota</taxon>
        <taxon>Kickxellomycotina</taxon>
        <taxon>Kickxellomycetes</taxon>
        <taxon>Kickxellales</taxon>
        <taxon>Kickxellaceae</taxon>
        <taxon>Kickxella</taxon>
    </lineage>
</organism>
<keyword evidence="2" id="KW-1185">Reference proteome</keyword>
<evidence type="ECO:0000313" key="2">
    <source>
        <dbReference type="Proteomes" id="UP001150581"/>
    </source>
</evidence>
<proteinExistence type="predicted"/>
<reference evidence="1" key="1">
    <citation type="submission" date="2022-07" db="EMBL/GenBank/DDBJ databases">
        <title>Phylogenomic reconstructions and comparative analyses of Kickxellomycotina fungi.</title>
        <authorList>
            <person name="Reynolds N.K."/>
            <person name="Stajich J.E."/>
            <person name="Barry K."/>
            <person name="Grigoriev I.V."/>
            <person name="Crous P."/>
            <person name="Smith M.E."/>
        </authorList>
    </citation>
    <scope>NUCLEOTIDE SEQUENCE</scope>
    <source>
        <strain evidence="1">Benny 63K</strain>
    </source>
</reference>
<protein>
    <submittedName>
        <fullName evidence="1">Uncharacterized protein</fullName>
    </submittedName>
</protein>
<evidence type="ECO:0000313" key="1">
    <source>
        <dbReference type="EMBL" id="KAJ1901470.1"/>
    </source>
</evidence>
<sequence length="386" mass="41505">MSTDSVAKYKSASAITGQVLQSVISVVVPGMSVAAICSYSDSLVVAYCKSVYRKEESIERGVAFPTTVSVNKVMQNFSPAPEDDYILREGDVVKVEVGAHIDGYISSSAHTTVATNAPGVTITDRRADAISAAYYASEVAARIIRPGQTARNMVKAIGLVASGFKCAVAEDAFTCQIDRFVISGTNTFPNRFNPDVVTPELTFETGETYTIDCSISTGDGIARASEHKAAIFQRDVNQQYSLKLRTSRALLSEVSQNLSVFPFLMRDVIGENSTLKAGINECVKSRLLVPFAVPVEKRNGPNYVAQFKITVMCNYTGPIRLTRALTMPNLKSATTIPSDSEIGQILALDCEQASLPELPRLKVQIQAPVATVQPASAVDSSSMDMS</sequence>
<comment type="caution">
    <text evidence="1">The sequence shown here is derived from an EMBL/GenBank/DDBJ whole genome shotgun (WGS) entry which is preliminary data.</text>
</comment>
<dbReference type="Proteomes" id="UP001150581">
    <property type="component" value="Unassembled WGS sequence"/>
</dbReference>
<dbReference type="EMBL" id="JANBPG010000026">
    <property type="protein sequence ID" value="KAJ1901470.1"/>
    <property type="molecule type" value="Genomic_DNA"/>
</dbReference>